<evidence type="ECO:0000256" key="1">
    <source>
        <dbReference type="SAM" id="MobiDB-lite"/>
    </source>
</evidence>
<evidence type="ECO:0000313" key="2">
    <source>
        <dbReference type="EMBL" id="GIY02382.1"/>
    </source>
</evidence>
<proteinExistence type="predicted"/>
<reference evidence="2 3" key="1">
    <citation type="submission" date="2021-06" db="EMBL/GenBank/DDBJ databases">
        <title>Caerostris extrusa draft genome.</title>
        <authorList>
            <person name="Kono N."/>
            <person name="Arakawa K."/>
        </authorList>
    </citation>
    <scope>NUCLEOTIDE SEQUENCE [LARGE SCALE GENOMIC DNA]</scope>
</reference>
<organism evidence="2 3">
    <name type="scientific">Caerostris extrusa</name>
    <name type="common">Bark spider</name>
    <name type="synonym">Caerostris bankana</name>
    <dbReference type="NCBI Taxonomy" id="172846"/>
    <lineage>
        <taxon>Eukaryota</taxon>
        <taxon>Metazoa</taxon>
        <taxon>Ecdysozoa</taxon>
        <taxon>Arthropoda</taxon>
        <taxon>Chelicerata</taxon>
        <taxon>Arachnida</taxon>
        <taxon>Araneae</taxon>
        <taxon>Araneomorphae</taxon>
        <taxon>Entelegynae</taxon>
        <taxon>Araneoidea</taxon>
        <taxon>Araneidae</taxon>
        <taxon>Caerostris</taxon>
    </lineage>
</organism>
<feature type="region of interest" description="Disordered" evidence="1">
    <location>
        <begin position="22"/>
        <end position="66"/>
    </location>
</feature>
<dbReference type="AlphaFoldDB" id="A0AAV4Q1Y3"/>
<dbReference type="EMBL" id="BPLR01005439">
    <property type="protein sequence ID" value="GIY02382.1"/>
    <property type="molecule type" value="Genomic_DNA"/>
</dbReference>
<dbReference type="Proteomes" id="UP001054945">
    <property type="component" value="Unassembled WGS sequence"/>
</dbReference>
<comment type="caution">
    <text evidence="2">The sequence shown here is derived from an EMBL/GenBank/DDBJ whole genome shotgun (WGS) entry which is preliminary data.</text>
</comment>
<name>A0AAV4Q1Y3_CAEEX</name>
<protein>
    <submittedName>
        <fullName evidence="2">Uncharacterized protein</fullName>
    </submittedName>
</protein>
<sequence length="171" mass="19034">MVKLQYGLARPSFVFGLVGEEGGGEGRRATGLSVSKREMKLDLSQRYSPPSKCSKLSADKSDSRSSMMSPSFRWVSVVNPGAITVQYEHPHMRSLTIHIFSLGQTERFQSYEFNCSSSAAGAEIVVFPNREGLVRNPTGKDLPKFFSYYKPVERKVRPLDAGNREGVILTH</sequence>
<evidence type="ECO:0000313" key="3">
    <source>
        <dbReference type="Proteomes" id="UP001054945"/>
    </source>
</evidence>
<keyword evidence="3" id="KW-1185">Reference proteome</keyword>
<gene>
    <name evidence="2" type="ORF">CEXT_211671</name>
</gene>
<accession>A0AAV4Q1Y3</accession>